<dbReference type="InterPro" id="IPR007050">
    <property type="entry name" value="HTH_bacterioopsin"/>
</dbReference>
<proteinExistence type="predicted"/>
<dbReference type="AlphaFoldDB" id="A0A1H6YKW4"/>
<evidence type="ECO:0000256" key="1">
    <source>
        <dbReference type="ARBA" id="ARBA00023015"/>
    </source>
</evidence>
<dbReference type="OrthoDB" id="198846at2157"/>
<keyword evidence="6" id="KW-1185">Reference proteome</keyword>
<dbReference type="InterPro" id="IPR056529">
    <property type="entry name" value="HVO_2928_N"/>
</dbReference>
<dbReference type="Proteomes" id="UP000198888">
    <property type="component" value="Unassembled WGS sequence"/>
</dbReference>
<dbReference type="RefSeq" id="WP_089673985.1">
    <property type="nucleotide sequence ID" value="NZ_CP024845.1"/>
</dbReference>
<evidence type="ECO:0000256" key="2">
    <source>
        <dbReference type="ARBA" id="ARBA00023163"/>
    </source>
</evidence>
<dbReference type="EMBL" id="FNYR01000063">
    <property type="protein sequence ID" value="SEJ37842.1"/>
    <property type="molecule type" value="Genomic_DNA"/>
</dbReference>
<evidence type="ECO:0000313" key="5">
    <source>
        <dbReference type="EMBL" id="SEJ37842.1"/>
    </source>
</evidence>
<feature type="domain" description="HTH bat-type" evidence="3">
    <location>
        <begin position="182"/>
        <end position="231"/>
    </location>
</feature>
<organism evidence="5 6">
    <name type="scientific">Halohasta litchfieldiae</name>
    <dbReference type="NCBI Taxonomy" id="1073996"/>
    <lineage>
        <taxon>Archaea</taxon>
        <taxon>Methanobacteriati</taxon>
        <taxon>Methanobacteriota</taxon>
        <taxon>Stenosarchaea group</taxon>
        <taxon>Halobacteria</taxon>
        <taxon>Halobacteriales</taxon>
        <taxon>Haloferacaceae</taxon>
        <taxon>Halohasta</taxon>
    </lineage>
</organism>
<feature type="domain" description="HVO-2928 N-terminal" evidence="4">
    <location>
        <begin position="3"/>
        <end position="169"/>
    </location>
</feature>
<accession>A0A2H4Q6V5</accession>
<dbReference type="GeneID" id="35004168"/>
<evidence type="ECO:0000313" key="6">
    <source>
        <dbReference type="Proteomes" id="UP000198888"/>
    </source>
</evidence>
<keyword evidence="1" id="KW-0805">Transcription regulation</keyword>
<protein>
    <submittedName>
        <fullName evidence="5">HTH DNA binding domain-containing protein</fullName>
    </submittedName>
</protein>
<reference evidence="5 6" key="1">
    <citation type="submission" date="2016-10" db="EMBL/GenBank/DDBJ databases">
        <authorList>
            <person name="de Groot N.N."/>
        </authorList>
    </citation>
    <scope>NUCLEOTIDE SEQUENCE [LARGE SCALE GENOMIC DNA]</scope>
    <source>
        <strain evidence="5 6">DSM 22187</strain>
    </source>
</reference>
<sequence length="256" mass="28872">MREFVFDLVYEETAGPLQQLLTDPTGVSSRGVGGSIDAEEFWRLERFEGPADALSELTNAGQRELLAVEQITPAGCEGAVHREVLKRTDSECELYYHLRDIGNCESVPTLAVEYIGPDVLFELERSQNRETWTVMMDTDDGVGLFYDALQVSLQEGIRFEFDHIGQASNRRTGLFARKNLPPEQREALVEAVGRGYYEKPRQITLEELSTELDCPRSTLSYRLRSAESRLAKSFATTDQSREFKSFPQTADQRGGT</sequence>
<dbReference type="Pfam" id="PF04967">
    <property type="entry name" value="HTH_10"/>
    <property type="match status" value="1"/>
</dbReference>
<dbReference type="Pfam" id="PF24281">
    <property type="entry name" value="HVO_2928_N"/>
    <property type="match status" value="1"/>
</dbReference>
<gene>
    <name evidence="5" type="ORF">SAMN05444271_1633</name>
</gene>
<evidence type="ECO:0000259" key="4">
    <source>
        <dbReference type="Pfam" id="PF24281"/>
    </source>
</evidence>
<accession>A0A1H6YKW4</accession>
<evidence type="ECO:0000259" key="3">
    <source>
        <dbReference type="Pfam" id="PF04967"/>
    </source>
</evidence>
<keyword evidence="2" id="KW-0804">Transcription</keyword>
<name>A0A1H6YKW4_9EURY</name>
<dbReference type="KEGG" id="hae:halTADL_3400"/>